<feature type="region of interest" description="Disordered" evidence="1">
    <location>
        <begin position="206"/>
        <end position="241"/>
    </location>
</feature>
<protein>
    <submittedName>
        <fullName evidence="2">Uncharacterized protein</fullName>
    </submittedName>
</protein>
<sequence length="263" mass="29526">MHFYLCVRAQSLTIAKAALAEAGAVIIRSQVDKIQPALRNLSEALVDRGMAWRLGETSFYWLEVEHKVIHLAQWLRFSCVELALDYQWLQTQLKLIRGLKGAAYVEAAYRWCKKFTLKSQSRPVHVQFQEPDCEEVTSLNEGEKDTPLVDADHTAVVETVVETVVEAIAETVPPSLAVGETVPLFTSELFSGELFADEKTHLTTKKSVSSNAKVNRSSSTSNHNVRHTGIPEQGYLPGLGKPKREFIKRTQAIREEQLDMFGK</sequence>
<reference evidence="2 3" key="1">
    <citation type="journal article" date="2014" name="Int. J. Syst. Evol. Microbiol.">
        <title>Complete genome sequence of Corynebacterium casei LMG S-19264T (=DSM 44701T), isolated from a smear-ripened cheese.</title>
        <authorList>
            <consortium name="US DOE Joint Genome Institute (JGI-PGF)"/>
            <person name="Walter F."/>
            <person name="Albersmeier A."/>
            <person name="Kalinowski J."/>
            <person name="Ruckert C."/>
        </authorList>
    </citation>
    <scope>NUCLEOTIDE SEQUENCE [LARGE SCALE GENOMIC DNA]</scope>
    <source>
        <strain evidence="2 3">NBRC 110095</strain>
    </source>
</reference>
<dbReference type="AlphaFoldDB" id="A0AA37TCF7"/>
<evidence type="ECO:0000313" key="3">
    <source>
        <dbReference type="Proteomes" id="UP001156870"/>
    </source>
</evidence>
<evidence type="ECO:0000256" key="1">
    <source>
        <dbReference type="SAM" id="MobiDB-lite"/>
    </source>
</evidence>
<dbReference type="EMBL" id="BSPD01000091">
    <property type="protein sequence ID" value="GLS27821.1"/>
    <property type="molecule type" value="Genomic_DNA"/>
</dbReference>
<evidence type="ECO:0000313" key="2">
    <source>
        <dbReference type="EMBL" id="GLS27821.1"/>
    </source>
</evidence>
<accession>A0AA37TCF7</accession>
<organism evidence="2 3">
    <name type="scientific">Marinibactrum halimedae</name>
    <dbReference type="NCBI Taxonomy" id="1444977"/>
    <lineage>
        <taxon>Bacteria</taxon>
        <taxon>Pseudomonadati</taxon>
        <taxon>Pseudomonadota</taxon>
        <taxon>Gammaproteobacteria</taxon>
        <taxon>Cellvibrionales</taxon>
        <taxon>Cellvibrionaceae</taxon>
        <taxon>Marinibactrum</taxon>
    </lineage>
</organism>
<dbReference type="RefSeq" id="WP_232595190.1">
    <property type="nucleotide sequence ID" value="NZ_BSPD01000091.1"/>
</dbReference>
<feature type="compositionally biased region" description="Polar residues" evidence="1">
    <location>
        <begin position="206"/>
        <end position="223"/>
    </location>
</feature>
<keyword evidence="3" id="KW-1185">Reference proteome</keyword>
<comment type="caution">
    <text evidence="2">The sequence shown here is derived from an EMBL/GenBank/DDBJ whole genome shotgun (WGS) entry which is preliminary data.</text>
</comment>
<gene>
    <name evidence="2" type="ORF">GCM10007877_35400</name>
</gene>
<name>A0AA37TCF7_9GAMM</name>
<dbReference type="Proteomes" id="UP001156870">
    <property type="component" value="Unassembled WGS sequence"/>
</dbReference>
<proteinExistence type="predicted"/>